<keyword evidence="5" id="KW-0325">Glycoprotein</keyword>
<evidence type="ECO:0000256" key="4">
    <source>
        <dbReference type="ARBA" id="ARBA00023136"/>
    </source>
</evidence>
<feature type="signal peptide" evidence="6">
    <location>
        <begin position="1"/>
        <end position="24"/>
    </location>
</feature>
<comment type="caution">
    <text evidence="8">The sequence shown here is derived from an EMBL/GenBank/DDBJ whole genome shotgun (WGS) entry which is preliminary data.</text>
</comment>
<dbReference type="Proteomes" id="UP000593565">
    <property type="component" value="Unassembled WGS sequence"/>
</dbReference>
<evidence type="ECO:0000256" key="6">
    <source>
        <dbReference type="SAM" id="SignalP"/>
    </source>
</evidence>
<feature type="chain" id="PRO_5029868513" description="Cadherin prodomain domain-containing protein" evidence="6">
    <location>
        <begin position="25"/>
        <end position="196"/>
    </location>
</feature>
<comment type="subcellular location">
    <subcellularLocation>
        <location evidence="1">Cell membrane</location>
    </subcellularLocation>
</comment>
<dbReference type="GO" id="GO:0005509">
    <property type="term" value="F:calcium ion binding"/>
    <property type="evidence" value="ECO:0007669"/>
    <property type="project" value="InterPro"/>
</dbReference>
<dbReference type="InterPro" id="IPR015919">
    <property type="entry name" value="Cadherin-like_sf"/>
</dbReference>
<evidence type="ECO:0000256" key="5">
    <source>
        <dbReference type="ARBA" id="ARBA00023180"/>
    </source>
</evidence>
<evidence type="ECO:0000256" key="1">
    <source>
        <dbReference type="ARBA" id="ARBA00004236"/>
    </source>
</evidence>
<dbReference type="InterPro" id="IPR014868">
    <property type="entry name" value="Cadherin_pro_dom"/>
</dbReference>
<name>A0A7J6BEW8_AMEME</name>
<accession>A0A7J6BEW8</accession>
<keyword evidence="4" id="KW-0472">Membrane</keyword>
<dbReference type="AlphaFoldDB" id="A0A7J6BEW8"/>
<keyword evidence="3" id="KW-0130">Cell adhesion</keyword>
<evidence type="ECO:0000313" key="8">
    <source>
        <dbReference type="EMBL" id="KAF4093666.1"/>
    </source>
</evidence>
<dbReference type="Gene3D" id="2.60.40.60">
    <property type="entry name" value="Cadherins"/>
    <property type="match status" value="1"/>
</dbReference>
<evidence type="ECO:0000256" key="3">
    <source>
        <dbReference type="ARBA" id="ARBA00022889"/>
    </source>
</evidence>
<keyword evidence="2" id="KW-1003">Cell membrane</keyword>
<keyword evidence="9" id="KW-1185">Reference proteome</keyword>
<protein>
    <recommendedName>
        <fullName evidence="7">Cadherin prodomain domain-containing protein</fullName>
    </recommendedName>
</protein>
<dbReference type="SMART" id="SM01055">
    <property type="entry name" value="Cadherin_pro"/>
    <property type="match status" value="1"/>
</dbReference>
<dbReference type="GO" id="GO:0005886">
    <property type="term" value="C:plasma membrane"/>
    <property type="evidence" value="ECO:0007669"/>
    <property type="project" value="UniProtKB-SubCell"/>
</dbReference>
<dbReference type="GO" id="GO:0007155">
    <property type="term" value="P:cell adhesion"/>
    <property type="evidence" value="ECO:0007669"/>
    <property type="project" value="UniProtKB-KW"/>
</dbReference>
<dbReference type="FunFam" id="2.60.40.60:FF:000442">
    <property type="entry name" value="Cadherin 4, retinal"/>
    <property type="match status" value="1"/>
</dbReference>
<evidence type="ECO:0000256" key="2">
    <source>
        <dbReference type="ARBA" id="ARBA00022475"/>
    </source>
</evidence>
<keyword evidence="6" id="KW-0732">Signal</keyword>
<evidence type="ECO:0000259" key="7">
    <source>
        <dbReference type="SMART" id="SM01055"/>
    </source>
</evidence>
<proteinExistence type="predicted"/>
<sequence>MKVGFVLPLACALALKSSLDTAGSLTVDPCRLGFSQNFYTVFIPQEWLQGHTVVKGTMLSSGQVKFEACHTIQRISFESSDPKFGICPDGSLYAERDVMNLSEPVWFVVTAQGSKDTQSWKTIIKLVITRHPRPHLINQIVDQAHHNRNHNLSQHQRGFPTNGLRCQKQDWIIPPIRAPENSRKAFPLFLARVSER</sequence>
<dbReference type="EMBL" id="JAAGNN010000001">
    <property type="protein sequence ID" value="KAF4093666.1"/>
    <property type="molecule type" value="Genomic_DNA"/>
</dbReference>
<evidence type="ECO:0000313" key="9">
    <source>
        <dbReference type="Proteomes" id="UP000593565"/>
    </source>
</evidence>
<gene>
    <name evidence="8" type="ORF">AMELA_G00004240</name>
</gene>
<organism evidence="8 9">
    <name type="scientific">Ameiurus melas</name>
    <name type="common">Black bullhead</name>
    <name type="synonym">Silurus melas</name>
    <dbReference type="NCBI Taxonomy" id="219545"/>
    <lineage>
        <taxon>Eukaryota</taxon>
        <taxon>Metazoa</taxon>
        <taxon>Chordata</taxon>
        <taxon>Craniata</taxon>
        <taxon>Vertebrata</taxon>
        <taxon>Euteleostomi</taxon>
        <taxon>Actinopterygii</taxon>
        <taxon>Neopterygii</taxon>
        <taxon>Teleostei</taxon>
        <taxon>Ostariophysi</taxon>
        <taxon>Siluriformes</taxon>
        <taxon>Ictaluridae</taxon>
        <taxon>Ameiurus</taxon>
    </lineage>
</organism>
<reference evidence="8 9" key="1">
    <citation type="submission" date="2020-02" db="EMBL/GenBank/DDBJ databases">
        <title>A chromosome-scale genome assembly of the black bullhead catfish (Ameiurus melas).</title>
        <authorList>
            <person name="Wen M."/>
            <person name="Zham M."/>
            <person name="Cabau C."/>
            <person name="Klopp C."/>
            <person name="Donnadieu C."/>
            <person name="Roques C."/>
            <person name="Bouchez O."/>
            <person name="Lampietro C."/>
            <person name="Jouanno E."/>
            <person name="Herpin A."/>
            <person name="Louis A."/>
            <person name="Berthelot C."/>
            <person name="Parey E."/>
            <person name="Roest-Crollius H."/>
            <person name="Braasch I."/>
            <person name="Postlethwait J."/>
            <person name="Robinson-Rechavi M."/>
            <person name="Echchiki A."/>
            <person name="Begum T."/>
            <person name="Montfort J."/>
            <person name="Schartl M."/>
            <person name="Bobe J."/>
            <person name="Guiguen Y."/>
        </authorList>
    </citation>
    <scope>NUCLEOTIDE SEQUENCE [LARGE SCALE GENOMIC DNA]</scope>
    <source>
        <strain evidence="8">M_S1</strain>
        <tissue evidence="8">Blood</tissue>
    </source>
</reference>
<dbReference type="SUPFAM" id="SSF49313">
    <property type="entry name" value="Cadherin-like"/>
    <property type="match status" value="1"/>
</dbReference>
<dbReference type="Pfam" id="PF08758">
    <property type="entry name" value="Cadherin_pro"/>
    <property type="match status" value="1"/>
</dbReference>
<feature type="domain" description="Cadherin prodomain" evidence="7">
    <location>
        <begin position="29"/>
        <end position="128"/>
    </location>
</feature>